<dbReference type="Gene3D" id="3.40.50.2000">
    <property type="entry name" value="Glycogen Phosphorylase B"/>
    <property type="match status" value="1"/>
</dbReference>
<keyword evidence="1" id="KW-0808">Transferase</keyword>
<protein>
    <submittedName>
        <fullName evidence="1">UDP:flavonoid glycosyltransferase YjiC (YdhE family)</fullName>
    </submittedName>
</protein>
<dbReference type="RefSeq" id="WP_141399430.1">
    <property type="nucleotide sequence ID" value="NZ_OBMT01000004.1"/>
</dbReference>
<evidence type="ECO:0000313" key="1">
    <source>
        <dbReference type="EMBL" id="SOC05597.1"/>
    </source>
</evidence>
<evidence type="ECO:0000313" key="2">
    <source>
        <dbReference type="Proteomes" id="UP000219111"/>
    </source>
</evidence>
<reference evidence="2" key="1">
    <citation type="submission" date="2017-08" db="EMBL/GenBank/DDBJ databases">
        <authorList>
            <person name="Varghese N."/>
            <person name="Submissions S."/>
        </authorList>
    </citation>
    <scope>NUCLEOTIDE SEQUENCE [LARGE SCALE GENOMIC DNA]</scope>
    <source>
        <strain evidence="2">JA276</strain>
    </source>
</reference>
<dbReference type="AlphaFoldDB" id="A0A285SCV5"/>
<gene>
    <name evidence="1" type="ORF">SAMN05877831_104183</name>
</gene>
<name>A0A285SCV5_9RHOB</name>
<sequence>MTGRPQRLGVMGAWGDPALQLLEDAYPEADLIQITDPIADAGGVDHLILCTQDLALAHFEALLRAGLPCTLLLRRPRAAADQLVFQRGLDWLAAALGPRLPTGWRLAALSAAAAEEISGLMGHPVTPLPGLPKISADRPVLPLDRRKEMQTFAFGTGSGPRETRRTRIDQYNWVRLRRLAVLHAADAQDRDLSDLVAYANGTAAAGPAARPASPPCVISVVPNGVGLGHVTRMMAVGKALQRECGARVIFWSFSRAAEIIRAAGFEVFLRQTAAHLDAHPPDWRQWETLEFAAALRQFRPGAITYDGATFDPFMIDALNQPGCGRCGVAWIRRGMLQRGSDAQLLEAEEYCDLVLEPGDVAISCDAGPTRTREAQFKGFSRYHYVPPVTLKPYLQSYDRRRAKRLLSLGMGRHCLVSLGGAFGNWEELRGLIEKHAAQQRVRLIWARSPLAPAPKGTSAQTDIRQLYPLGSYLAAFDGVISATGYNSFHELMLAYDGPVLLAPTNQDRLDDQVARASYAAERGWAELYRVDTPQPQEEIVARFMADVRRGARVAGRPDPQYGADEMARAIATLAARYR</sequence>
<dbReference type="SUPFAM" id="SSF53756">
    <property type="entry name" value="UDP-Glycosyltransferase/glycogen phosphorylase"/>
    <property type="match status" value="1"/>
</dbReference>
<organism evidence="1 2">
    <name type="scientific">Rhodobacter maris</name>
    <dbReference type="NCBI Taxonomy" id="446682"/>
    <lineage>
        <taxon>Bacteria</taxon>
        <taxon>Pseudomonadati</taxon>
        <taxon>Pseudomonadota</taxon>
        <taxon>Alphaproteobacteria</taxon>
        <taxon>Rhodobacterales</taxon>
        <taxon>Rhodobacter group</taxon>
        <taxon>Rhodobacter</taxon>
    </lineage>
</organism>
<keyword evidence="2" id="KW-1185">Reference proteome</keyword>
<dbReference type="GO" id="GO:0016740">
    <property type="term" value="F:transferase activity"/>
    <property type="evidence" value="ECO:0007669"/>
    <property type="project" value="UniProtKB-KW"/>
</dbReference>
<dbReference type="OrthoDB" id="8549922at2"/>
<dbReference type="EMBL" id="OBMT01000004">
    <property type="protein sequence ID" value="SOC05597.1"/>
    <property type="molecule type" value="Genomic_DNA"/>
</dbReference>
<dbReference type="Proteomes" id="UP000219111">
    <property type="component" value="Unassembled WGS sequence"/>
</dbReference>
<accession>A0A285SCV5</accession>
<proteinExistence type="predicted"/>